<dbReference type="InterPro" id="IPR020449">
    <property type="entry name" value="Tscrpt_reg_AraC-type_HTH"/>
</dbReference>
<feature type="domain" description="HTH araC/xylS-type" evidence="4">
    <location>
        <begin position="189"/>
        <end position="287"/>
    </location>
</feature>
<dbReference type="InterPro" id="IPR014710">
    <property type="entry name" value="RmlC-like_jellyroll"/>
</dbReference>
<accession>A0A1M5G7Q3</accession>
<dbReference type="STRING" id="1121884.SAMN02745131_04078"/>
<evidence type="ECO:0000259" key="4">
    <source>
        <dbReference type="PROSITE" id="PS01124"/>
    </source>
</evidence>
<dbReference type="EMBL" id="FQUU01000027">
    <property type="protein sequence ID" value="SHF99746.1"/>
    <property type="molecule type" value="Genomic_DNA"/>
</dbReference>
<dbReference type="AlphaFoldDB" id="A0A1M5G7Q3"/>
<proteinExistence type="predicted"/>
<dbReference type="InterPro" id="IPR009057">
    <property type="entry name" value="Homeodomain-like_sf"/>
</dbReference>
<dbReference type="Gene3D" id="2.60.120.10">
    <property type="entry name" value="Jelly Rolls"/>
    <property type="match status" value="1"/>
</dbReference>
<keyword evidence="1" id="KW-0805">Transcription regulation</keyword>
<dbReference type="RefSeq" id="WP_072837187.1">
    <property type="nucleotide sequence ID" value="NZ_FQUU01000027.1"/>
</dbReference>
<organism evidence="5 6">
    <name type="scientific">Flavisolibacter ginsengisoli DSM 18119</name>
    <dbReference type="NCBI Taxonomy" id="1121884"/>
    <lineage>
        <taxon>Bacteria</taxon>
        <taxon>Pseudomonadati</taxon>
        <taxon>Bacteroidota</taxon>
        <taxon>Chitinophagia</taxon>
        <taxon>Chitinophagales</taxon>
        <taxon>Chitinophagaceae</taxon>
        <taxon>Flavisolibacter</taxon>
    </lineage>
</organism>
<dbReference type="CDD" id="cd06976">
    <property type="entry name" value="cupin_MtlR-like_N"/>
    <property type="match status" value="1"/>
</dbReference>
<dbReference type="SUPFAM" id="SSF51182">
    <property type="entry name" value="RmlC-like cupins"/>
    <property type="match status" value="1"/>
</dbReference>
<keyword evidence="6" id="KW-1185">Reference proteome</keyword>
<dbReference type="GO" id="GO:0043565">
    <property type="term" value="F:sequence-specific DNA binding"/>
    <property type="evidence" value="ECO:0007669"/>
    <property type="project" value="InterPro"/>
</dbReference>
<dbReference type="SUPFAM" id="SSF46689">
    <property type="entry name" value="Homeodomain-like"/>
    <property type="match status" value="2"/>
</dbReference>
<dbReference type="PANTHER" id="PTHR43280">
    <property type="entry name" value="ARAC-FAMILY TRANSCRIPTIONAL REGULATOR"/>
    <property type="match status" value="1"/>
</dbReference>
<dbReference type="InterPro" id="IPR018060">
    <property type="entry name" value="HTH_AraC"/>
</dbReference>
<evidence type="ECO:0000256" key="1">
    <source>
        <dbReference type="ARBA" id="ARBA00023015"/>
    </source>
</evidence>
<dbReference type="PROSITE" id="PS01124">
    <property type="entry name" value="HTH_ARAC_FAMILY_2"/>
    <property type="match status" value="1"/>
</dbReference>
<dbReference type="GO" id="GO:0003700">
    <property type="term" value="F:DNA-binding transcription factor activity"/>
    <property type="evidence" value="ECO:0007669"/>
    <property type="project" value="InterPro"/>
</dbReference>
<gene>
    <name evidence="5" type="ORF">SAMN02745131_04078</name>
</gene>
<evidence type="ECO:0000256" key="2">
    <source>
        <dbReference type="ARBA" id="ARBA00023125"/>
    </source>
</evidence>
<dbReference type="Proteomes" id="UP000184048">
    <property type="component" value="Unassembled WGS sequence"/>
</dbReference>
<dbReference type="InterPro" id="IPR011051">
    <property type="entry name" value="RmlC_Cupin_sf"/>
</dbReference>
<dbReference type="Pfam" id="PF12833">
    <property type="entry name" value="HTH_18"/>
    <property type="match status" value="1"/>
</dbReference>
<dbReference type="PRINTS" id="PR00032">
    <property type="entry name" value="HTHARAC"/>
</dbReference>
<reference evidence="5 6" key="1">
    <citation type="submission" date="2016-11" db="EMBL/GenBank/DDBJ databases">
        <authorList>
            <person name="Jaros S."/>
            <person name="Januszkiewicz K."/>
            <person name="Wedrychowicz H."/>
        </authorList>
    </citation>
    <scope>NUCLEOTIDE SEQUENCE [LARGE SCALE GENOMIC DNA]</scope>
    <source>
        <strain evidence="5 6">DSM 18119</strain>
    </source>
</reference>
<dbReference type="Gene3D" id="1.10.10.60">
    <property type="entry name" value="Homeodomain-like"/>
    <property type="match status" value="2"/>
</dbReference>
<keyword evidence="3" id="KW-0804">Transcription</keyword>
<name>A0A1M5G7Q3_9BACT</name>
<protein>
    <submittedName>
        <fullName evidence="5">AraC-type DNA-binding protein</fullName>
    </submittedName>
</protein>
<evidence type="ECO:0000313" key="6">
    <source>
        <dbReference type="Proteomes" id="UP000184048"/>
    </source>
</evidence>
<dbReference type="PANTHER" id="PTHR43280:SF27">
    <property type="entry name" value="TRANSCRIPTIONAL REGULATOR MTLR"/>
    <property type="match status" value="1"/>
</dbReference>
<evidence type="ECO:0000313" key="5">
    <source>
        <dbReference type="EMBL" id="SHF99746.1"/>
    </source>
</evidence>
<keyword evidence="2 5" id="KW-0238">DNA-binding</keyword>
<dbReference type="OrthoDB" id="745435at2"/>
<sequence length="293" mass="34436">MKPQLHKLPLAGNTSFLYNQWDCQYFNKPWHFHEEYELVWIRRSEGTKFIGDHISYFREGDLFLIGSNIPHLFRNNEDYYDPGTGLQASSIFIHFTEESLGTGFFDLPELKSVRELLDRSAYALQINGSTRDLITGKLMNMQDEVSPRRLISLIEILVLLSESRETQALLANPFTQKHTTTERDTSRIQKVLEYVMKNFQHDLYMPDVAALLNMSEASFSRYFKQNTQKTFSCYLTEVRISNACRLLMQGEENISQIAWLCGFENISNFYRHFKKITGMVPKEYRHRFYEVAE</sequence>
<dbReference type="SMART" id="SM00342">
    <property type="entry name" value="HTH_ARAC"/>
    <property type="match status" value="1"/>
</dbReference>
<evidence type="ECO:0000256" key="3">
    <source>
        <dbReference type="ARBA" id="ARBA00023163"/>
    </source>
</evidence>